<dbReference type="SUPFAM" id="SSF47413">
    <property type="entry name" value="lambda repressor-like DNA-binding domains"/>
    <property type="match status" value="1"/>
</dbReference>
<reference evidence="3 4" key="1">
    <citation type="submission" date="2017-06" db="EMBL/GenBank/DDBJ databases">
        <title>Sequencing and comparative analysis of myxobacterial genomes.</title>
        <authorList>
            <person name="Rupp O."/>
            <person name="Goesmann A."/>
            <person name="Sogaard-Andersen L."/>
        </authorList>
    </citation>
    <scope>NUCLEOTIDE SEQUENCE [LARGE SCALE GENOMIC DNA]</scope>
    <source>
        <strain evidence="3 4">DSM 14697</strain>
    </source>
</reference>
<dbReference type="PANTHER" id="PTHR46797">
    <property type="entry name" value="HTH-TYPE TRANSCRIPTIONAL REGULATOR"/>
    <property type="match status" value="1"/>
</dbReference>
<dbReference type="PROSITE" id="PS50943">
    <property type="entry name" value="HTH_CROC1"/>
    <property type="match status" value="1"/>
</dbReference>
<dbReference type="GO" id="GO:0003700">
    <property type="term" value="F:DNA-binding transcription factor activity"/>
    <property type="evidence" value="ECO:0007669"/>
    <property type="project" value="TreeGrafter"/>
</dbReference>
<dbReference type="GO" id="GO:0003677">
    <property type="term" value="F:DNA binding"/>
    <property type="evidence" value="ECO:0007669"/>
    <property type="project" value="UniProtKB-KW"/>
</dbReference>
<dbReference type="PANTHER" id="PTHR46797:SF1">
    <property type="entry name" value="METHYLPHOSPHONATE SYNTHASE"/>
    <property type="match status" value="1"/>
</dbReference>
<dbReference type="OrthoDB" id="5513395at2"/>
<dbReference type="SMART" id="SM00530">
    <property type="entry name" value="HTH_XRE"/>
    <property type="match status" value="1"/>
</dbReference>
<dbReference type="AlphaFoldDB" id="A0A250JQ73"/>
<proteinExistence type="predicted"/>
<dbReference type="CDD" id="cd00093">
    <property type="entry name" value="HTH_XRE"/>
    <property type="match status" value="1"/>
</dbReference>
<organism evidence="3 4">
    <name type="scientific">Corallococcus macrosporus DSM 14697</name>
    <dbReference type="NCBI Taxonomy" id="1189310"/>
    <lineage>
        <taxon>Bacteria</taxon>
        <taxon>Pseudomonadati</taxon>
        <taxon>Myxococcota</taxon>
        <taxon>Myxococcia</taxon>
        <taxon>Myxococcales</taxon>
        <taxon>Cystobacterineae</taxon>
        <taxon>Myxococcaceae</taxon>
        <taxon>Corallococcus</taxon>
    </lineage>
</organism>
<dbReference type="KEGG" id="mmas:MYMAC_001598"/>
<keyword evidence="4" id="KW-1185">Reference proteome</keyword>
<protein>
    <submittedName>
        <fullName evidence="3">Transcriptional regulator</fullName>
    </submittedName>
</protein>
<dbReference type="RefSeq" id="WP_020478959.1">
    <property type="nucleotide sequence ID" value="NZ_CP022203.1"/>
</dbReference>
<dbReference type="Pfam" id="PF01381">
    <property type="entry name" value="HTH_3"/>
    <property type="match status" value="1"/>
</dbReference>
<dbReference type="Proteomes" id="UP000217343">
    <property type="component" value="Chromosome"/>
</dbReference>
<dbReference type="EMBL" id="CP022203">
    <property type="protein sequence ID" value="ATB46009.1"/>
    <property type="molecule type" value="Genomic_DNA"/>
</dbReference>
<dbReference type="InterPro" id="IPR001387">
    <property type="entry name" value="Cro/C1-type_HTH"/>
</dbReference>
<evidence type="ECO:0000259" key="2">
    <source>
        <dbReference type="PROSITE" id="PS50943"/>
    </source>
</evidence>
<evidence type="ECO:0000256" key="1">
    <source>
        <dbReference type="ARBA" id="ARBA00023125"/>
    </source>
</evidence>
<evidence type="ECO:0000313" key="4">
    <source>
        <dbReference type="Proteomes" id="UP000217343"/>
    </source>
</evidence>
<accession>A0A250JQ73</accession>
<name>A0A250JQ73_9BACT</name>
<dbReference type="GO" id="GO:0005829">
    <property type="term" value="C:cytosol"/>
    <property type="evidence" value="ECO:0007669"/>
    <property type="project" value="TreeGrafter"/>
</dbReference>
<keyword evidence="1" id="KW-0238">DNA-binding</keyword>
<gene>
    <name evidence="3" type="ORF">MYMAC_001598</name>
</gene>
<evidence type="ECO:0000313" key="3">
    <source>
        <dbReference type="EMBL" id="ATB46009.1"/>
    </source>
</evidence>
<dbReference type="InterPro" id="IPR050807">
    <property type="entry name" value="TransReg_Diox_bact_type"/>
</dbReference>
<dbReference type="InterPro" id="IPR010982">
    <property type="entry name" value="Lambda_DNA-bd_dom_sf"/>
</dbReference>
<feature type="domain" description="HTH cro/C1-type" evidence="2">
    <location>
        <begin position="14"/>
        <end position="67"/>
    </location>
</feature>
<dbReference type="Gene3D" id="1.10.260.40">
    <property type="entry name" value="lambda repressor-like DNA-binding domains"/>
    <property type="match status" value="1"/>
</dbReference>
<sequence>MNQQLAAHLGSIARLAREQMSLTQVQVAERVGLASAVYSRIERGQMIPSVETLKKLCIELMVSPEDLMGLTESPSSGSPTRPDDDVTLRRLIFLARKLDASKLDALVRITTELAR</sequence>